<evidence type="ECO:0000256" key="1">
    <source>
        <dbReference type="SAM" id="MobiDB-lite"/>
    </source>
</evidence>
<gene>
    <name evidence="3" type="ORF">SAMN05216191_10445</name>
</gene>
<keyword evidence="2" id="KW-0472">Membrane</keyword>
<sequence length="752" mass="82331">MKSETKHVFAGAIRCRIDRYTRSDGSVSIFLIMVLAFVFLFTAVLIDYARIAAVNVQEERLARAAVRSVMSAYDIELKDKYGLFAYGGNDGDQLLASVLNDNLYESGRGDAFNLLPLNLDSSSLSWSRPLGSYDIFRRQIVEEMKYKAPVDFALELAGKFKPLSAAMGEASRTTKVLGKLQPLYDEREEALDQMLKSRKQAAESGKALQALIMNPPGDTIVFTPIGSITAAADIPAMYGDYVGKYHADMQRRAEGRTAWYECLLQSYLQESAEMLEQVSGRQAAYQEEQQHYLEEAAAALERVKALNGQMKSLLEQSRNSGPDDAQNPARSWDIPGGTAELSADPIHKLREQEDSLILAASDISTLENSLSEQQTASQTVIQQVALLPGSLSPATGLNADVSGMIASVLGASQTVDSYMRNYGNDGVLIAADRARIETHRTFDSQRKQTEQEAKGKLGGAMKLLDQIRGLGAGAGEAMERYQTLRNYYDDNIAFNKGLDQDTETGTADQNLYSAGSSSMVKVDGLYAAMGNVLEGARDRLFQTEYAALYFPPFDISQLSGLALGSTDEAAGKLADQLDPTAQELEYVLYGFYNPAGNIAAAYGEIFAVRLAIRTMEGFTERTSLGNPLLILASALLYGVEQAVQDMLLLCKNGEIPLSKYISAKLSYRDYLRLFLVLHGGGDVQLSRMLALIRLNTGSDPDEKFTYAAADIKIAMPLWFLPGVVELLDYGGGLSGDVQGKLYYRTVQADFSY</sequence>
<organism evidence="3 4">
    <name type="scientific">Paenibacillus jilunlii</name>
    <dbReference type="NCBI Taxonomy" id="682956"/>
    <lineage>
        <taxon>Bacteria</taxon>
        <taxon>Bacillati</taxon>
        <taxon>Bacillota</taxon>
        <taxon>Bacilli</taxon>
        <taxon>Bacillales</taxon>
        <taxon>Paenibacillaceae</taxon>
        <taxon>Paenibacillus</taxon>
    </lineage>
</organism>
<dbReference type="EMBL" id="FNGM01000004">
    <property type="protein sequence ID" value="SDL60388.1"/>
    <property type="molecule type" value="Genomic_DNA"/>
</dbReference>
<evidence type="ECO:0000313" key="3">
    <source>
        <dbReference type="EMBL" id="SDL60388.1"/>
    </source>
</evidence>
<name>A0A1G9LEL6_9BACL</name>
<reference evidence="3 4" key="1">
    <citation type="submission" date="2016-10" db="EMBL/GenBank/DDBJ databases">
        <authorList>
            <person name="de Groot N.N."/>
        </authorList>
    </citation>
    <scope>NUCLEOTIDE SEQUENCE [LARGE SCALE GENOMIC DNA]</scope>
    <source>
        <strain evidence="3 4">CGMCC 1.10239</strain>
    </source>
</reference>
<accession>A0A1G9LEL6</accession>
<evidence type="ECO:0000313" key="4">
    <source>
        <dbReference type="Proteomes" id="UP000182783"/>
    </source>
</evidence>
<feature type="region of interest" description="Disordered" evidence="1">
    <location>
        <begin position="315"/>
        <end position="340"/>
    </location>
</feature>
<dbReference type="AlphaFoldDB" id="A0A1G9LEL6"/>
<keyword evidence="2" id="KW-0812">Transmembrane</keyword>
<dbReference type="RefSeq" id="WP_157243814.1">
    <property type="nucleotide sequence ID" value="NZ_CP048429.1"/>
</dbReference>
<keyword evidence="2" id="KW-1133">Transmembrane helix</keyword>
<protein>
    <recommendedName>
        <fullName evidence="5">Flp pilus-assembly TadE/G-like</fullName>
    </recommendedName>
</protein>
<feature type="transmembrane region" description="Helical" evidence="2">
    <location>
        <begin position="26"/>
        <end position="46"/>
    </location>
</feature>
<proteinExistence type="predicted"/>
<evidence type="ECO:0000256" key="2">
    <source>
        <dbReference type="SAM" id="Phobius"/>
    </source>
</evidence>
<evidence type="ECO:0008006" key="5">
    <source>
        <dbReference type="Google" id="ProtNLM"/>
    </source>
</evidence>
<dbReference type="Proteomes" id="UP000182783">
    <property type="component" value="Unassembled WGS sequence"/>
</dbReference>